<evidence type="ECO:0000313" key="11">
    <source>
        <dbReference type="Proteomes" id="UP000244016"/>
    </source>
</evidence>
<evidence type="ECO:0000259" key="9">
    <source>
        <dbReference type="PROSITE" id="PS50928"/>
    </source>
</evidence>
<comment type="subcellular location">
    <subcellularLocation>
        <location evidence="1 8">Cell membrane</location>
        <topology evidence="1 8">Multi-pass membrane protein</topology>
    </subcellularLocation>
</comment>
<proteinExistence type="inferred from homology"/>
<dbReference type="Pfam" id="PF00528">
    <property type="entry name" value="BPD_transp_1"/>
    <property type="match status" value="1"/>
</dbReference>
<evidence type="ECO:0000256" key="8">
    <source>
        <dbReference type="RuleBase" id="RU363032"/>
    </source>
</evidence>
<dbReference type="Gene3D" id="1.10.3720.10">
    <property type="entry name" value="MetI-like"/>
    <property type="match status" value="1"/>
</dbReference>
<feature type="transmembrane region" description="Helical" evidence="8">
    <location>
        <begin position="184"/>
        <end position="206"/>
    </location>
</feature>
<keyword evidence="4" id="KW-1003">Cell membrane</keyword>
<reference evidence="10 11" key="1">
    <citation type="submission" date="2017-08" db="EMBL/GenBank/DDBJ databases">
        <title>Burning lignite coal seam in the remote Altai Mountains harbors a hydrogen-driven thermophilic microbial community.</title>
        <authorList>
            <person name="Kadnikov V.V."/>
            <person name="Mardanov A.V."/>
            <person name="Ivasenko D."/>
            <person name="Beletsky A.V."/>
            <person name="Karnachuk O.V."/>
            <person name="Ravin N.V."/>
        </authorList>
    </citation>
    <scope>NUCLEOTIDE SEQUENCE [LARGE SCALE GENOMIC DNA]</scope>
    <source>
        <strain evidence="10">AL31</strain>
    </source>
</reference>
<dbReference type="EMBL" id="PEBW01000006">
    <property type="protein sequence ID" value="PTQ51191.1"/>
    <property type="molecule type" value="Genomic_DNA"/>
</dbReference>
<dbReference type="PANTHER" id="PTHR43848:SF2">
    <property type="entry name" value="PUTRESCINE TRANSPORT SYSTEM PERMEASE PROTEIN POTI"/>
    <property type="match status" value="1"/>
</dbReference>
<dbReference type="InterPro" id="IPR000515">
    <property type="entry name" value="MetI-like"/>
</dbReference>
<evidence type="ECO:0000256" key="5">
    <source>
        <dbReference type="ARBA" id="ARBA00022692"/>
    </source>
</evidence>
<dbReference type="AlphaFoldDB" id="A0A2T5G4S3"/>
<keyword evidence="7 8" id="KW-0472">Membrane</keyword>
<comment type="similarity">
    <text evidence="2">Belongs to the binding-protein-dependent transport system permease family. CysTW subfamily.</text>
</comment>
<feature type="transmembrane region" description="Helical" evidence="8">
    <location>
        <begin position="144"/>
        <end position="163"/>
    </location>
</feature>
<dbReference type="InterPro" id="IPR035906">
    <property type="entry name" value="MetI-like_sf"/>
</dbReference>
<keyword evidence="6 8" id="KW-1133">Transmembrane helix</keyword>
<protein>
    <submittedName>
        <fullName evidence="10">Spermidine Putrescine ABC transporter permease component potC</fullName>
    </submittedName>
</protein>
<evidence type="ECO:0000256" key="2">
    <source>
        <dbReference type="ARBA" id="ARBA00007069"/>
    </source>
</evidence>
<feature type="transmembrane region" description="Helical" evidence="8">
    <location>
        <begin position="108"/>
        <end position="138"/>
    </location>
</feature>
<organism evidence="10 11">
    <name type="scientific">Brockia lithotrophica</name>
    <dbReference type="NCBI Taxonomy" id="933949"/>
    <lineage>
        <taxon>Bacteria</taxon>
        <taxon>Bacillati</taxon>
        <taxon>Bacillota</taxon>
        <taxon>Bacilli</taxon>
        <taxon>Bacillales</taxon>
        <taxon>Bacillales Family X. Incertae Sedis</taxon>
        <taxon>Brockia</taxon>
    </lineage>
</organism>
<sequence>MDGGRVRRMWEQMGGRLGKAYLVFVFFLLYAPIVYLIAFSFNAGDTMYAWEGFSLDWYRELLHDERLFVIALNTLVIALASSILATGVGTAGALLIGMSEARRRREALLLLNNVLLVSPDVQIGISFLLLFTLAGIALGEGSVLLAHVAFSVPIVVLMVLPQVEKMPKTLLDAAYDLGASHRDVLFRVILPYITPGILAGFFMALTYSFDDFAVTFFVTGGGFSTLPVEIYSRARRGVSLELNALSALLFLLSFAFAFGYYWIQRREMRPRTEVRR</sequence>
<feature type="transmembrane region" description="Helical" evidence="8">
    <location>
        <begin position="67"/>
        <end position="96"/>
    </location>
</feature>
<feature type="transmembrane region" description="Helical" evidence="8">
    <location>
        <begin position="242"/>
        <end position="263"/>
    </location>
</feature>
<gene>
    <name evidence="10" type="ORF">BLITH_0017</name>
</gene>
<feature type="transmembrane region" description="Helical" evidence="8">
    <location>
        <begin position="21"/>
        <end position="41"/>
    </location>
</feature>
<evidence type="ECO:0000256" key="1">
    <source>
        <dbReference type="ARBA" id="ARBA00004651"/>
    </source>
</evidence>
<dbReference type="GO" id="GO:0055085">
    <property type="term" value="P:transmembrane transport"/>
    <property type="evidence" value="ECO:0007669"/>
    <property type="project" value="InterPro"/>
</dbReference>
<dbReference type="SUPFAM" id="SSF161098">
    <property type="entry name" value="MetI-like"/>
    <property type="match status" value="1"/>
</dbReference>
<keyword evidence="3 8" id="KW-0813">Transport</keyword>
<dbReference type="PANTHER" id="PTHR43848">
    <property type="entry name" value="PUTRESCINE TRANSPORT SYSTEM PERMEASE PROTEIN POTI"/>
    <property type="match status" value="1"/>
</dbReference>
<dbReference type="CDD" id="cd06261">
    <property type="entry name" value="TM_PBP2"/>
    <property type="match status" value="1"/>
</dbReference>
<feature type="domain" description="ABC transmembrane type-1" evidence="9">
    <location>
        <begin position="71"/>
        <end position="260"/>
    </location>
</feature>
<dbReference type="InterPro" id="IPR051789">
    <property type="entry name" value="Bact_Polyamine_Transport"/>
</dbReference>
<evidence type="ECO:0000256" key="4">
    <source>
        <dbReference type="ARBA" id="ARBA00022475"/>
    </source>
</evidence>
<dbReference type="GO" id="GO:0005886">
    <property type="term" value="C:plasma membrane"/>
    <property type="evidence" value="ECO:0007669"/>
    <property type="project" value="UniProtKB-SubCell"/>
</dbReference>
<evidence type="ECO:0000256" key="7">
    <source>
        <dbReference type="ARBA" id="ARBA00023136"/>
    </source>
</evidence>
<comment type="caution">
    <text evidence="10">The sequence shown here is derived from an EMBL/GenBank/DDBJ whole genome shotgun (WGS) entry which is preliminary data.</text>
</comment>
<evidence type="ECO:0000256" key="3">
    <source>
        <dbReference type="ARBA" id="ARBA00022448"/>
    </source>
</evidence>
<name>A0A2T5G4S3_9BACL</name>
<keyword evidence="5 8" id="KW-0812">Transmembrane</keyword>
<accession>A0A2T5G4S3</accession>
<evidence type="ECO:0000313" key="10">
    <source>
        <dbReference type="EMBL" id="PTQ51191.1"/>
    </source>
</evidence>
<dbReference type="Proteomes" id="UP000244016">
    <property type="component" value="Unassembled WGS sequence"/>
</dbReference>
<dbReference type="PROSITE" id="PS50928">
    <property type="entry name" value="ABC_TM1"/>
    <property type="match status" value="1"/>
</dbReference>
<evidence type="ECO:0000256" key="6">
    <source>
        <dbReference type="ARBA" id="ARBA00022989"/>
    </source>
</evidence>